<reference evidence="9 10" key="1">
    <citation type="submission" date="2017-12" db="EMBL/GenBank/DDBJ databases">
        <title>Comparative genomics of Botrytis spp.</title>
        <authorList>
            <person name="Valero-Jimenez C.A."/>
            <person name="Tapia P."/>
            <person name="Veloso J."/>
            <person name="Silva-Moreno E."/>
            <person name="Staats M."/>
            <person name="Valdes J.H."/>
            <person name="Van Kan J.A.L."/>
        </authorList>
    </citation>
    <scope>NUCLEOTIDE SEQUENCE [LARGE SCALE GENOMIC DNA]</scope>
    <source>
        <strain evidence="9 10">Bt9001</strain>
    </source>
</reference>
<dbReference type="PANTHER" id="PTHR22763">
    <property type="entry name" value="RING ZINC FINGER PROTEIN"/>
    <property type="match status" value="1"/>
</dbReference>
<organism evidence="9 10">
    <name type="scientific">Botrytis tulipae</name>
    <dbReference type="NCBI Taxonomy" id="87230"/>
    <lineage>
        <taxon>Eukaryota</taxon>
        <taxon>Fungi</taxon>
        <taxon>Dikarya</taxon>
        <taxon>Ascomycota</taxon>
        <taxon>Pezizomycotina</taxon>
        <taxon>Leotiomycetes</taxon>
        <taxon>Helotiales</taxon>
        <taxon>Sclerotiniaceae</taxon>
        <taxon>Botrytis</taxon>
    </lineage>
</organism>
<dbReference type="AlphaFoldDB" id="A0A4Z1EZV6"/>
<dbReference type="GO" id="GO:0061630">
    <property type="term" value="F:ubiquitin protein ligase activity"/>
    <property type="evidence" value="ECO:0007669"/>
    <property type="project" value="TreeGrafter"/>
</dbReference>
<protein>
    <recommendedName>
        <fullName evidence="8">RING-type domain-containing protein</fullName>
    </recommendedName>
</protein>
<dbReference type="Pfam" id="PF12678">
    <property type="entry name" value="zf-rbx1"/>
    <property type="match status" value="1"/>
</dbReference>
<feature type="region of interest" description="Disordered" evidence="7">
    <location>
        <begin position="325"/>
        <end position="345"/>
    </location>
</feature>
<dbReference type="SUPFAM" id="SSF57850">
    <property type="entry name" value="RING/U-box"/>
    <property type="match status" value="1"/>
</dbReference>
<dbReference type="OrthoDB" id="8062037at2759"/>
<feature type="region of interest" description="Disordered" evidence="7">
    <location>
        <begin position="144"/>
        <end position="165"/>
    </location>
</feature>
<dbReference type="InterPro" id="IPR024766">
    <property type="entry name" value="Znf_RING_H2"/>
</dbReference>
<dbReference type="GO" id="GO:0043161">
    <property type="term" value="P:proteasome-mediated ubiquitin-dependent protein catabolic process"/>
    <property type="evidence" value="ECO:0007669"/>
    <property type="project" value="TreeGrafter"/>
</dbReference>
<keyword evidence="10" id="KW-1185">Reference proteome</keyword>
<dbReference type="GO" id="GO:0016567">
    <property type="term" value="P:protein ubiquitination"/>
    <property type="evidence" value="ECO:0007669"/>
    <property type="project" value="UniProtKB-UniPathway"/>
</dbReference>
<feature type="domain" description="RING-type" evidence="8">
    <location>
        <begin position="92"/>
        <end position="134"/>
    </location>
</feature>
<dbReference type="Gene3D" id="3.30.40.10">
    <property type="entry name" value="Zinc/RING finger domain, C3HC4 (zinc finger)"/>
    <property type="match status" value="1"/>
</dbReference>
<dbReference type="GO" id="GO:0012505">
    <property type="term" value="C:endomembrane system"/>
    <property type="evidence" value="ECO:0007669"/>
    <property type="project" value="TreeGrafter"/>
</dbReference>
<feature type="compositionally biased region" description="Basic and acidic residues" evidence="7">
    <location>
        <begin position="327"/>
        <end position="345"/>
    </location>
</feature>
<gene>
    <name evidence="9" type="ORF">BTUL_0029g00420</name>
</gene>
<comment type="pathway">
    <text evidence="1">Protein modification; protein ubiquitination.</text>
</comment>
<keyword evidence="5" id="KW-0862">Zinc</keyword>
<evidence type="ECO:0000259" key="8">
    <source>
        <dbReference type="PROSITE" id="PS50089"/>
    </source>
</evidence>
<keyword evidence="4" id="KW-0833">Ubl conjugation pathway</keyword>
<dbReference type="EMBL" id="PQXH01000029">
    <property type="protein sequence ID" value="TGO16352.1"/>
    <property type="molecule type" value="Genomic_DNA"/>
</dbReference>
<name>A0A4Z1EZV6_9HELO</name>
<evidence type="ECO:0000313" key="9">
    <source>
        <dbReference type="EMBL" id="TGO16352.1"/>
    </source>
</evidence>
<evidence type="ECO:0000256" key="3">
    <source>
        <dbReference type="ARBA" id="ARBA00022771"/>
    </source>
</evidence>
<keyword evidence="2" id="KW-0479">Metal-binding</keyword>
<evidence type="ECO:0000313" key="10">
    <source>
        <dbReference type="Proteomes" id="UP000297777"/>
    </source>
</evidence>
<accession>A0A4Z1EZV6</accession>
<dbReference type="InterPro" id="IPR001841">
    <property type="entry name" value="Znf_RING"/>
</dbReference>
<evidence type="ECO:0000256" key="5">
    <source>
        <dbReference type="ARBA" id="ARBA00022833"/>
    </source>
</evidence>
<feature type="region of interest" description="Disordered" evidence="7">
    <location>
        <begin position="225"/>
        <end position="245"/>
    </location>
</feature>
<comment type="caution">
    <text evidence="9">The sequence shown here is derived from an EMBL/GenBank/DDBJ whole genome shotgun (WGS) entry which is preliminary data.</text>
</comment>
<feature type="region of interest" description="Disordered" evidence="7">
    <location>
        <begin position="374"/>
        <end position="420"/>
    </location>
</feature>
<dbReference type="PROSITE" id="PS50089">
    <property type="entry name" value="ZF_RING_2"/>
    <property type="match status" value="1"/>
</dbReference>
<evidence type="ECO:0000256" key="7">
    <source>
        <dbReference type="SAM" id="MobiDB-lite"/>
    </source>
</evidence>
<evidence type="ECO:0000256" key="4">
    <source>
        <dbReference type="ARBA" id="ARBA00022786"/>
    </source>
</evidence>
<feature type="compositionally biased region" description="Basic and acidic residues" evidence="7">
    <location>
        <begin position="408"/>
        <end position="420"/>
    </location>
</feature>
<evidence type="ECO:0000256" key="2">
    <source>
        <dbReference type="ARBA" id="ARBA00022723"/>
    </source>
</evidence>
<evidence type="ECO:0000256" key="6">
    <source>
        <dbReference type="PROSITE-ProRule" id="PRU00175"/>
    </source>
</evidence>
<sequence>MAGNIQSSVQQATPLTPIVMSQIRRQTVSNRNLRITKVVAALQKWETDHEDEEDPCPICFESCAGISIFTCIYAIMLTSFCSQKSQNENDSCSDPLDFNGGHRGSIVVTPCNHKFGYICLANWLVQKDSCPMCRNRILPLDPPQSIQRAQQRQRSHSTESQSSPANMQLMAPTPIARSVSLNNIMSITPFELQRWNARFGHLNNILPEAGNLVAQEINQISVRQPPVRPSTTTHGHPATPTSTTIEPGFIRRTYDANITTYDLTHRPRDNQTSHLTQPSIDPLRRNLDYTSRYNLTAARRQRRITSSVAAAVGVSAGLGSVIGMPRAEMREPAGGDNNASRRTESDNDYTIVRAMGHAMGLGTVVGMPRAEWRSTMRPLPPAGDSSRPRVSRSELANDSSTETLPTTRSRETSVDEDLRRLPGLSSSMWARTWG</sequence>
<dbReference type="InterPro" id="IPR013083">
    <property type="entry name" value="Znf_RING/FYVE/PHD"/>
</dbReference>
<feature type="compositionally biased region" description="Polar residues" evidence="7">
    <location>
        <begin position="229"/>
        <end position="245"/>
    </location>
</feature>
<keyword evidence="3 6" id="KW-0863">Zinc-finger</keyword>
<dbReference type="UniPathway" id="UPA00143"/>
<dbReference type="GO" id="GO:0008270">
    <property type="term" value="F:zinc ion binding"/>
    <property type="evidence" value="ECO:0007669"/>
    <property type="project" value="UniProtKB-KW"/>
</dbReference>
<evidence type="ECO:0000256" key="1">
    <source>
        <dbReference type="ARBA" id="ARBA00004906"/>
    </source>
</evidence>
<dbReference type="InterPro" id="IPR050731">
    <property type="entry name" value="HRD1_E3_ubiq-ligases"/>
</dbReference>
<proteinExistence type="predicted"/>
<feature type="compositionally biased region" description="Polar residues" evidence="7">
    <location>
        <begin position="394"/>
        <end position="407"/>
    </location>
</feature>
<dbReference type="Proteomes" id="UP000297777">
    <property type="component" value="Unassembled WGS sequence"/>
</dbReference>